<proteinExistence type="predicted"/>
<dbReference type="EMBL" id="JACSGR010000004">
    <property type="protein sequence ID" value="MBH5329361.1"/>
    <property type="molecule type" value="Genomic_DNA"/>
</dbReference>
<keyword evidence="4" id="KW-1185">Reference proteome</keyword>
<accession>A0ABS0NAL5</accession>
<reference evidence="3 4" key="1">
    <citation type="submission" date="2020-09" db="EMBL/GenBank/DDBJ databases">
        <title>Eikenella S3660 sp. nov., isolated from a throat swab.</title>
        <authorList>
            <person name="Buhl M."/>
        </authorList>
    </citation>
    <scope>NUCLEOTIDE SEQUENCE [LARGE SCALE GENOMIC DNA]</scope>
    <source>
        <strain evidence="3 4">S3360</strain>
    </source>
</reference>
<gene>
    <name evidence="3" type="ORF">H9Q10_06725</name>
</gene>
<evidence type="ECO:0000313" key="4">
    <source>
        <dbReference type="Proteomes" id="UP000768471"/>
    </source>
</evidence>
<dbReference type="Gene3D" id="3.40.250.10">
    <property type="entry name" value="Rhodanese-like domain"/>
    <property type="match status" value="1"/>
</dbReference>
<comment type="caution">
    <text evidence="3">The sequence shown here is derived from an EMBL/GenBank/DDBJ whole genome shotgun (WGS) entry which is preliminary data.</text>
</comment>
<dbReference type="Proteomes" id="UP000768471">
    <property type="component" value="Unassembled WGS sequence"/>
</dbReference>
<dbReference type="SUPFAM" id="SSF52821">
    <property type="entry name" value="Rhodanese/Cell cycle control phosphatase"/>
    <property type="match status" value="1"/>
</dbReference>
<name>A0ABS0NAL5_9NEIS</name>
<feature type="signal peptide" evidence="1">
    <location>
        <begin position="1"/>
        <end position="24"/>
    </location>
</feature>
<dbReference type="SMART" id="SM00450">
    <property type="entry name" value="RHOD"/>
    <property type="match status" value="1"/>
</dbReference>
<organism evidence="3 4">
    <name type="scientific">Eikenella glucosivorans</name>
    <dbReference type="NCBI Taxonomy" id="2766967"/>
    <lineage>
        <taxon>Bacteria</taxon>
        <taxon>Pseudomonadati</taxon>
        <taxon>Pseudomonadota</taxon>
        <taxon>Betaproteobacteria</taxon>
        <taxon>Neisseriales</taxon>
        <taxon>Neisseriaceae</taxon>
        <taxon>Eikenella</taxon>
    </lineage>
</organism>
<dbReference type="InterPro" id="IPR001763">
    <property type="entry name" value="Rhodanese-like_dom"/>
</dbReference>
<dbReference type="PANTHER" id="PTHR45431">
    <property type="entry name" value="RHODANESE-LIKE DOMAIN-CONTAINING PROTEIN 15, CHLOROPLASTIC"/>
    <property type="match status" value="1"/>
</dbReference>
<sequence>MNMHTLPVLAAVALLAALPSAASAHGSHRHAQHSQPARAAARQQAVWIDVRSPEEYAQGHIQGAHNLPHDQIGRQIAAVVPDKHTPIQLYCRSGRRAESAKQVLESMGYTRVQNRGGYEALKQAGVQ</sequence>
<keyword evidence="1" id="KW-0732">Signal</keyword>
<dbReference type="InterPro" id="IPR036873">
    <property type="entry name" value="Rhodanese-like_dom_sf"/>
</dbReference>
<evidence type="ECO:0000256" key="1">
    <source>
        <dbReference type="SAM" id="SignalP"/>
    </source>
</evidence>
<dbReference type="InterPro" id="IPR052367">
    <property type="entry name" value="Thiosulfate_ST/Rhodanese-like"/>
</dbReference>
<dbReference type="PANTHER" id="PTHR45431:SF3">
    <property type="entry name" value="RHODANESE-LIKE DOMAIN-CONTAINING PROTEIN 15, CHLOROPLASTIC"/>
    <property type="match status" value="1"/>
</dbReference>
<feature type="domain" description="Rhodanese" evidence="2">
    <location>
        <begin position="41"/>
        <end position="126"/>
    </location>
</feature>
<dbReference type="CDD" id="cd00158">
    <property type="entry name" value="RHOD"/>
    <property type="match status" value="1"/>
</dbReference>
<protein>
    <submittedName>
        <fullName evidence="3">Rhodanese-like domain-containing protein</fullName>
    </submittedName>
</protein>
<evidence type="ECO:0000313" key="3">
    <source>
        <dbReference type="EMBL" id="MBH5329361.1"/>
    </source>
</evidence>
<feature type="chain" id="PRO_5046856635" evidence="1">
    <location>
        <begin position="25"/>
        <end position="127"/>
    </location>
</feature>
<dbReference type="PROSITE" id="PS50206">
    <property type="entry name" value="RHODANESE_3"/>
    <property type="match status" value="1"/>
</dbReference>
<evidence type="ECO:0000259" key="2">
    <source>
        <dbReference type="PROSITE" id="PS50206"/>
    </source>
</evidence>
<dbReference type="Pfam" id="PF00581">
    <property type="entry name" value="Rhodanese"/>
    <property type="match status" value="1"/>
</dbReference>